<evidence type="ECO:0000256" key="2">
    <source>
        <dbReference type="ARBA" id="ARBA00009638"/>
    </source>
</evidence>
<sequence length="235" mass="25212">MSAAPGPEPVPAVRDPDRYDDAASIEAGRKLFAQPATFLLGVARLGQLPPAMVPEVAMAGRSNVGKSSLINALTGRNGLARTSNTPGRTQEINLFDLAGGRLTLVDLPGYGYAKAPKEVVERWTRAVFDYLRGRPNLMRVCLLIDARHGLKKVDEEVMDLLAKAAVPFQVVLTKADLVRGGDLSKLVRDLEGRLARTAAALPHPIVTSSRQQQGIDLLRAAIAKLARPPTDTTPP</sequence>
<dbReference type="Proteomes" id="UP001375743">
    <property type="component" value="Unassembled WGS sequence"/>
</dbReference>
<dbReference type="CDD" id="cd01876">
    <property type="entry name" value="YihA_EngB"/>
    <property type="match status" value="1"/>
</dbReference>
<dbReference type="NCBIfam" id="TIGR00231">
    <property type="entry name" value="small_GTP"/>
    <property type="match status" value="1"/>
</dbReference>
<evidence type="ECO:0000256" key="1">
    <source>
        <dbReference type="ARBA" id="ARBA00001946"/>
    </source>
</evidence>
<comment type="cofactor">
    <cofactor evidence="1">
        <name>Mg(2+)</name>
        <dbReference type="ChEBI" id="CHEBI:18420"/>
    </cofactor>
</comment>
<reference evidence="12 13" key="1">
    <citation type="submission" date="2024-01" db="EMBL/GenBank/DDBJ databases">
        <title>Multi-omics insights into the function and evolution of sodium benzoate biodegradation pathways in Benzoatithermus flavus gen. nov., sp. nov. from hot spring.</title>
        <authorList>
            <person name="Hu C.-J."/>
            <person name="Li W.-J."/>
        </authorList>
    </citation>
    <scope>NUCLEOTIDE SEQUENCE [LARGE SCALE GENOMIC DNA]</scope>
    <source>
        <strain evidence="12 13">SYSU G07066</strain>
    </source>
</reference>
<accession>A0ABU8XTU6</accession>
<keyword evidence="4" id="KW-0479">Metal-binding</keyword>
<dbReference type="SUPFAM" id="SSF52540">
    <property type="entry name" value="P-loop containing nucleoside triphosphate hydrolases"/>
    <property type="match status" value="1"/>
</dbReference>
<evidence type="ECO:0000256" key="6">
    <source>
        <dbReference type="ARBA" id="ARBA00022842"/>
    </source>
</evidence>
<dbReference type="InterPro" id="IPR030393">
    <property type="entry name" value="G_ENGB_dom"/>
</dbReference>
<keyword evidence="13" id="KW-1185">Reference proteome</keyword>
<name>A0ABU8XTU6_9PROT</name>
<keyword evidence="5 10" id="KW-0547">Nucleotide-binding</keyword>
<comment type="function">
    <text evidence="10">Necessary for normal cell division and for the maintenance of normal septation.</text>
</comment>
<dbReference type="Gene3D" id="3.40.50.300">
    <property type="entry name" value="P-loop containing nucleotide triphosphate hydrolases"/>
    <property type="match status" value="1"/>
</dbReference>
<keyword evidence="7 10" id="KW-0342">GTP-binding</keyword>
<dbReference type="InterPro" id="IPR006073">
    <property type="entry name" value="GTP-bd"/>
</dbReference>
<dbReference type="PANTHER" id="PTHR11649:SF13">
    <property type="entry name" value="ENGB-TYPE G DOMAIN-CONTAINING PROTEIN"/>
    <property type="match status" value="1"/>
</dbReference>
<dbReference type="HAMAP" id="MF_00321">
    <property type="entry name" value="GTPase_EngB"/>
    <property type="match status" value="1"/>
</dbReference>
<evidence type="ECO:0000259" key="11">
    <source>
        <dbReference type="PROSITE" id="PS51706"/>
    </source>
</evidence>
<evidence type="ECO:0000313" key="12">
    <source>
        <dbReference type="EMBL" id="MEK0084346.1"/>
    </source>
</evidence>
<keyword evidence="6" id="KW-0460">Magnesium</keyword>
<feature type="domain" description="EngB-type G" evidence="11">
    <location>
        <begin position="52"/>
        <end position="228"/>
    </location>
</feature>
<dbReference type="InterPro" id="IPR027417">
    <property type="entry name" value="P-loop_NTPase"/>
</dbReference>
<keyword evidence="8 10" id="KW-0717">Septation</keyword>
<proteinExistence type="inferred from homology"/>
<evidence type="ECO:0000256" key="8">
    <source>
        <dbReference type="ARBA" id="ARBA00023210"/>
    </source>
</evidence>
<gene>
    <name evidence="12" type="primary">yihA</name>
    <name evidence="10" type="synonym">engB</name>
    <name evidence="12" type="ORF">U1T56_14405</name>
</gene>
<comment type="caution">
    <text evidence="12">The sequence shown here is derived from an EMBL/GenBank/DDBJ whole genome shotgun (WGS) entry which is preliminary data.</text>
</comment>
<evidence type="ECO:0000256" key="3">
    <source>
        <dbReference type="ARBA" id="ARBA00022618"/>
    </source>
</evidence>
<evidence type="ECO:0000256" key="9">
    <source>
        <dbReference type="ARBA" id="ARBA00023306"/>
    </source>
</evidence>
<evidence type="ECO:0000256" key="4">
    <source>
        <dbReference type="ARBA" id="ARBA00022723"/>
    </source>
</evidence>
<dbReference type="InterPro" id="IPR005225">
    <property type="entry name" value="Small_GTP-bd"/>
</dbReference>
<dbReference type="RefSeq" id="WP_418160197.1">
    <property type="nucleotide sequence ID" value="NZ_JBBLZC010000014.1"/>
</dbReference>
<dbReference type="EMBL" id="JBBLZC010000014">
    <property type="protein sequence ID" value="MEK0084346.1"/>
    <property type="molecule type" value="Genomic_DNA"/>
</dbReference>
<dbReference type="PANTHER" id="PTHR11649">
    <property type="entry name" value="MSS1/TRME-RELATED GTP-BINDING PROTEIN"/>
    <property type="match status" value="1"/>
</dbReference>
<protein>
    <recommendedName>
        <fullName evidence="10">Probable GTP-binding protein EngB</fullName>
    </recommendedName>
</protein>
<dbReference type="NCBIfam" id="TIGR03598">
    <property type="entry name" value="GTPase_YsxC"/>
    <property type="match status" value="1"/>
</dbReference>
<organism evidence="12 13">
    <name type="scientific">Benzoatithermus flavus</name>
    <dbReference type="NCBI Taxonomy" id="3108223"/>
    <lineage>
        <taxon>Bacteria</taxon>
        <taxon>Pseudomonadati</taxon>
        <taxon>Pseudomonadota</taxon>
        <taxon>Alphaproteobacteria</taxon>
        <taxon>Geminicoccales</taxon>
        <taxon>Geminicoccaceae</taxon>
        <taxon>Benzoatithermus</taxon>
    </lineage>
</organism>
<dbReference type="Pfam" id="PF01926">
    <property type="entry name" value="MMR_HSR1"/>
    <property type="match status" value="1"/>
</dbReference>
<keyword evidence="3 10" id="KW-0132">Cell division</keyword>
<evidence type="ECO:0000256" key="5">
    <source>
        <dbReference type="ARBA" id="ARBA00022741"/>
    </source>
</evidence>
<evidence type="ECO:0000313" key="13">
    <source>
        <dbReference type="Proteomes" id="UP001375743"/>
    </source>
</evidence>
<dbReference type="PROSITE" id="PS51706">
    <property type="entry name" value="G_ENGB"/>
    <property type="match status" value="1"/>
</dbReference>
<dbReference type="InterPro" id="IPR019987">
    <property type="entry name" value="GTP-bd_ribosome_bio_YsxC"/>
</dbReference>
<keyword evidence="9 10" id="KW-0131">Cell cycle</keyword>
<comment type="similarity">
    <text evidence="2 10">Belongs to the TRAFAC class TrmE-Era-EngA-EngB-Septin-like GTPase superfamily. EngB GTPase family.</text>
</comment>
<evidence type="ECO:0000256" key="10">
    <source>
        <dbReference type="HAMAP-Rule" id="MF_00321"/>
    </source>
</evidence>
<evidence type="ECO:0000256" key="7">
    <source>
        <dbReference type="ARBA" id="ARBA00023134"/>
    </source>
</evidence>